<organism evidence="4 5">
    <name type="scientific">Eiseniibacteriota bacterium</name>
    <dbReference type="NCBI Taxonomy" id="2212470"/>
    <lineage>
        <taxon>Bacteria</taxon>
        <taxon>Candidatus Eiseniibacteriota</taxon>
    </lineage>
</organism>
<feature type="domain" description="Cytidyltransferase-like" evidence="3">
    <location>
        <begin position="30"/>
        <end position="123"/>
    </location>
</feature>
<dbReference type="Proteomes" id="UP000580839">
    <property type="component" value="Unassembled WGS sequence"/>
</dbReference>
<reference evidence="4 5" key="1">
    <citation type="submission" date="2020-04" db="EMBL/GenBank/DDBJ databases">
        <title>Metagenomic profiling of ammonia- and methane-oxidizing microorganisms in a Dutch drinking water treatment plant.</title>
        <authorList>
            <person name="Poghosyan L."/>
            <person name="Leucker S."/>
        </authorList>
    </citation>
    <scope>NUCLEOTIDE SEQUENCE [LARGE SCALE GENOMIC DNA]</scope>
    <source>
        <strain evidence="4">S-RSF-IL-03</strain>
    </source>
</reference>
<name>A0A849SRE6_UNCEI</name>
<protein>
    <submittedName>
        <fullName evidence="4">Adenylyltransferase/cytidyltransferase family protein</fullName>
    </submittedName>
</protein>
<dbReference type="PANTHER" id="PTHR43793:SF2">
    <property type="entry name" value="BIFUNCTIONAL PROTEIN HLDE"/>
    <property type="match status" value="1"/>
</dbReference>
<dbReference type="GO" id="GO:0016779">
    <property type="term" value="F:nucleotidyltransferase activity"/>
    <property type="evidence" value="ECO:0007669"/>
    <property type="project" value="UniProtKB-KW"/>
</dbReference>
<keyword evidence="2 4" id="KW-0548">Nucleotidyltransferase</keyword>
<comment type="caution">
    <text evidence="4">The sequence shown here is derived from an EMBL/GenBank/DDBJ whole genome shotgun (WGS) entry which is preliminary data.</text>
</comment>
<evidence type="ECO:0000313" key="4">
    <source>
        <dbReference type="EMBL" id="NOT33970.1"/>
    </source>
</evidence>
<accession>A0A849SRE6</accession>
<sequence>MSESSRVTSRPAARELVASWREDRQRVVFANGVFDLLHVGHLRYLEGARALGQRLVVAVNGDHSTAAHKGPGRPVVPALERAALVASLRCVDAVVIFDEPTVDALLRELRPDVHAKGTDYVAEGVPERATMRALGGETAITGDAKAHASRDLVERIRRGGREPR</sequence>
<dbReference type="InterPro" id="IPR004821">
    <property type="entry name" value="Cyt_trans-like"/>
</dbReference>
<dbReference type="Gene3D" id="3.40.50.620">
    <property type="entry name" value="HUPs"/>
    <property type="match status" value="1"/>
</dbReference>
<dbReference type="SUPFAM" id="SSF52374">
    <property type="entry name" value="Nucleotidylyl transferase"/>
    <property type="match status" value="1"/>
</dbReference>
<dbReference type="NCBIfam" id="TIGR00125">
    <property type="entry name" value="cyt_tran_rel"/>
    <property type="match status" value="1"/>
</dbReference>
<evidence type="ECO:0000313" key="5">
    <source>
        <dbReference type="Proteomes" id="UP000580839"/>
    </source>
</evidence>
<keyword evidence="1 4" id="KW-0808">Transferase</keyword>
<evidence type="ECO:0000256" key="1">
    <source>
        <dbReference type="ARBA" id="ARBA00022679"/>
    </source>
</evidence>
<proteinExistence type="predicted"/>
<dbReference type="Pfam" id="PF01467">
    <property type="entry name" value="CTP_transf_like"/>
    <property type="match status" value="1"/>
</dbReference>
<dbReference type="InterPro" id="IPR014729">
    <property type="entry name" value="Rossmann-like_a/b/a_fold"/>
</dbReference>
<dbReference type="AlphaFoldDB" id="A0A849SRE6"/>
<evidence type="ECO:0000256" key="2">
    <source>
        <dbReference type="ARBA" id="ARBA00022695"/>
    </source>
</evidence>
<evidence type="ECO:0000259" key="3">
    <source>
        <dbReference type="Pfam" id="PF01467"/>
    </source>
</evidence>
<dbReference type="PANTHER" id="PTHR43793">
    <property type="entry name" value="FAD SYNTHASE"/>
    <property type="match status" value="1"/>
</dbReference>
<dbReference type="InterPro" id="IPR050385">
    <property type="entry name" value="Archaeal_FAD_synthase"/>
</dbReference>
<gene>
    <name evidence="4" type="ORF">HOP12_07345</name>
</gene>
<dbReference type="EMBL" id="JABFRW010000085">
    <property type="protein sequence ID" value="NOT33970.1"/>
    <property type="molecule type" value="Genomic_DNA"/>
</dbReference>